<reference evidence="2" key="1">
    <citation type="journal article" date="2023" name="Front. Plant Sci.">
        <title>Chromosomal-level genome assembly of Melastoma candidum provides insights into trichome evolution.</title>
        <authorList>
            <person name="Zhong Y."/>
            <person name="Wu W."/>
            <person name="Sun C."/>
            <person name="Zou P."/>
            <person name="Liu Y."/>
            <person name="Dai S."/>
            <person name="Zhou R."/>
        </authorList>
    </citation>
    <scope>NUCLEOTIDE SEQUENCE [LARGE SCALE GENOMIC DNA]</scope>
</reference>
<sequence>MKGQEPSLSPVLPGDDGELSLDLKLANGQDPDGHLSWLSRSSSGTKPVISTPSPIDVENSDSELGSTDEARRVFVCNFCNRSFSTSQALGGHQNAHKQERAIAKQRQTAMQMAPSLATSAYLPYNQPHTLYSTLAPVSFHMYGSLGGNFGRSQSGSALGVRQDSMIQKGAYCGRLGLPRPFPRARAVRPPGFQGRNYIDTNVNFQRGGHYGVSMSGGSRLLSSGSDFYHPEKKQPGESPNNIEEIDLSLRL</sequence>
<dbReference type="EMBL" id="CM042881">
    <property type="protein sequence ID" value="KAI4385609.1"/>
    <property type="molecule type" value="Genomic_DNA"/>
</dbReference>
<dbReference type="Proteomes" id="UP001057402">
    <property type="component" value="Chromosome 2"/>
</dbReference>
<evidence type="ECO:0000313" key="2">
    <source>
        <dbReference type="Proteomes" id="UP001057402"/>
    </source>
</evidence>
<gene>
    <name evidence="1" type="ORF">MLD38_003615</name>
</gene>
<name>A0ACB9S711_9MYRT</name>
<evidence type="ECO:0000313" key="1">
    <source>
        <dbReference type="EMBL" id="KAI4385609.1"/>
    </source>
</evidence>
<proteinExistence type="predicted"/>
<accession>A0ACB9S711</accession>
<protein>
    <submittedName>
        <fullName evidence="1">Uncharacterized protein</fullName>
    </submittedName>
</protein>
<organism evidence="1 2">
    <name type="scientific">Melastoma candidum</name>
    <dbReference type="NCBI Taxonomy" id="119954"/>
    <lineage>
        <taxon>Eukaryota</taxon>
        <taxon>Viridiplantae</taxon>
        <taxon>Streptophyta</taxon>
        <taxon>Embryophyta</taxon>
        <taxon>Tracheophyta</taxon>
        <taxon>Spermatophyta</taxon>
        <taxon>Magnoliopsida</taxon>
        <taxon>eudicotyledons</taxon>
        <taxon>Gunneridae</taxon>
        <taxon>Pentapetalae</taxon>
        <taxon>rosids</taxon>
        <taxon>malvids</taxon>
        <taxon>Myrtales</taxon>
        <taxon>Melastomataceae</taxon>
        <taxon>Melastomatoideae</taxon>
        <taxon>Melastomateae</taxon>
        <taxon>Melastoma</taxon>
    </lineage>
</organism>
<comment type="caution">
    <text evidence="1">The sequence shown here is derived from an EMBL/GenBank/DDBJ whole genome shotgun (WGS) entry which is preliminary data.</text>
</comment>
<keyword evidence="2" id="KW-1185">Reference proteome</keyword>